<reference evidence="7 8" key="1">
    <citation type="journal article" date="2024" name="Front Chem Biol">
        <title>Unveiling the potential of Daldinia eschscholtzii MFLUCC 19-0629 through bioactivity and bioinformatics studies for enhanced sustainable agriculture production.</title>
        <authorList>
            <person name="Brooks S."/>
            <person name="Weaver J.A."/>
            <person name="Klomchit A."/>
            <person name="Alharthi S.A."/>
            <person name="Onlamun T."/>
            <person name="Nurani R."/>
            <person name="Vong T.K."/>
            <person name="Alberti F."/>
            <person name="Greco C."/>
        </authorList>
    </citation>
    <scope>NUCLEOTIDE SEQUENCE [LARGE SCALE GENOMIC DNA]</scope>
    <source>
        <strain evidence="7">MFLUCC 19-0629</strain>
    </source>
</reference>
<dbReference type="InterPro" id="IPR036864">
    <property type="entry name" value="Zn2-C6_fun-type_DNA-bd_sf"/>
</dbReference>
<evidence type="ECO:0000259" key="6">
    <source>
        <dbReference type="PROSITE" id="PS50048"/>
    </source>
</evidence>
<dbReference type="CDD" id="cd00067">
    <property type="entry name" value="GAL4"/>
    <property type="match status" value="1"/>
</dbReference>
<dbReference type="SMART" id="SM00066">
    <property type="entry name" value="GAL4"/>
    <property type="match status" value="1"/>
</dbReference>
<feature type="domain" description="Zn(2)-C6 fungal-type" evidence="6">
    <location>
        <begin position="17"/>
        <end position="47"/>
    </location>
</feature>
<name>A0AAX6MEV7_9PEZI</name>
<evidence type="ECO:0000256" key="2">
    <source>
        <dbReference type="ARBA" id="ARBA00023125"/>
    </source>
</evidence>
<dbReference type="InterPro" id="IPR001138">
    <property type="entry name" value="Zn2Cys6_DnaBD"/>
</dbReference>
<evidence type="ECO:0000256" key="4">
    <source>
        <dbReference type="ARBA" id="ARBA00023242"/>
    </source>
</evidence>
<keyword evidence="2" id="KW-0238">DNA-binding</keyword>
<organism evidence="7 8">
    <name type="scientific">Daldinia eschscholtzii</name>
    <dbReference type="NCBI Taxonomy" id="292717"/>
    <lineage>
        <taxon>Eukaryota</taxon>
        <taxon>Fungi</taxon>
        <taxon>Dikarya</taxon>
        <taxon>Ascomycota</taxon>
        <taxon>Pezizomycotina</taxon>
        <taxon>Sordariomycetes</taxon>
        <taxon>Xylariomycetidae</taxon>
        <taxon>Xylariales</taxon>
        <taxon>Hypoxylaceae</taxon>
        <taxon>Daldinia</taxon>
    </lineage>
</organism>
<dbReference type="GO" id="GO:0008270">
    <property type="term" value="F:zinc ion binding"/>
    <property type="evidence" value="ECO:0007669"/>
    <property type="project" value="InterPro"/>
</dbReference>
<evidence type="ECO:0000256" key="1">
    <source>
        <dbReference type="ARBA" id="ARBA00023015"/>
    </source>
</evidence>
<keyword evidence="8" id="KW-1185">Reference proteome</keyword>
<dbReference type="Pfam" id="PF00172">
    <property type="entry name" value="Zn_clus"/>
    <property type="match status" value="1"/>
</dbReference>
<dbReference type="Gene3D" id="4.10.240.10">
    <property type="entry name" value="Zn(2)-C6 fungal-type DNA-binding domain"/>
    <property type="match status" value="1"/>
</dbReference>
<feature type="compositionally biased region" description="Polar residues" evidence="5">
    <location>
        <begin position="151"/>
        <end position="165"/>
    </location>
</feature>
<keyword evidence="3" id="KW-0804">Transcription</keyword>
<protein>
    <recommendedName>
        <fullName evidence="6">Zn(2)-C6 fungal-type domain-containing protein</fullName>
    </recommendedName>
</protein>
<evidence type="ECO:0000256" key="3">
    <source>
        <dbReference type="ARBA" id="ARBA00023163"/>
    </source>
</evidence>
<dbReference type="GO" id="GO:0003677">
    <property type="term" value="F:DNA binding"/>
    <property type="evidence" value="ECO:0007669"/>
    <property type="project" value="UniProtKB-KW"/>
</dbReference>
<keyword evidence="4" id="KW-0539">Nucleus</keyword>
<dbReference type="SUPFAM" id="SSF57701">
    <property type="entry name" value="Zn2/Cys6 DNA-binding domain"/>
    <property type="match status" value="1"/>
</dbReference>
<evidence type="ECO:0000313" key="7">
    <source>
        <dbReference type="EMBL" id="KAK6951238.1"/>
    </source>
</evidence>
<dbReference type="PANTHER" id="PTHR31069:SF31">
    <property type="entry name" value="MONODICTYPHENONE CLUSTER TRANSCRIPTION FACTOR-RELATED"/>
    <property type="match status" value="1"/>
</dbReference>
<dbReference type="Proteomes" id="UP001369815">
    <property type="component" value="Unassembled WGS sequence"/>
</dbReference>
<accession>A0AAX6MEV7</accession>
<dbReference type="PANTHER" id="PTHR31069">
    <property type="entry name" value="OLEATE-ACTIVATED TRANSCRIPTION FACTOR 1-RELATED"/>
    <property type="match status" value="1"/>
</dbReference>
<keyword evidence="1" id="KW-0805">Transcription regulation</keyword>
<dbReference type="InterPro" id="IPR050675">
    <property type="entry name" value="OAF3"/>
</dbReference>
<feature type="compositionally biased region" description="Polar residues" evidence="5">
    <location>
        <begin position="82"/>
        <end position="93"/>
    </location>
</feature>
<sequence>MAASPLPHHKPVKYRTSCDRCQNIKLRCSQDKPSCKRCISKGVRCIYSPLRRMGRPKKVDHVASTNSVDESPPSPETIVPALSNSTAADCQQGSGDGHNSPRTTEFTGMGLESYGAGASQGHFRSWDPRFAGSLSVDHHDSPVGNDIETSHQLQTGGFTPTADHNSTPRHEVESWGNVTTNNTGPFSSGPSNTTPRSAHLMPLDGPIGQPISEPATDCYTAILMRTAKLEQALNVAPRPAPIDLALEAERDFRSLKQCLFSCTGHSNRGRGCLASDKPVLLSLSMLAERVVVMFEENFRFAASRSNPARGMIQDPCSTPLQGTMARRLERSFRSILDQPCIFPIPSASLYIRIGDFLVENAVKARCVVPILRLRIQKIQATLREMERTRQESNPRDNLCGPLDWGDSAAVIGDAAKLLIQDLLRRMESLQGGIAWMG</sequence>
<dbReference type="EMBL" id="JBANMG010000007">
    <property type="protein sequence ID" value="KAK6951238.1"/>
    <property type="molecule type" value="Genomic_DNA"/>
</dbReference>
<evidence type="ECO:0000256" key="5">
    <source>
        <dbReference type="SAM" id="MobiDB-lite"/>
    </source>
</evidence>
<dbReference type="GO" id="GO:0000981">
    <property type="term" value="F:DNA-binding transcription factor activity, RNA polymerase II-specific"/>
    <property type="evidence" value="ECO:0007669"/>
    <property type="project" value="InterPro"/>
</dbReference>
<proteinExistence type="predicted"/>
<evidence type="ECO:0000313" key="8">
    <source>
        <dbReference type="Proteomes" id="UP001369815"/>
    </source>
</evidence>
<dbReference type="PROSITE" id="PS50048">
    <property type="entry name" value="ZN2_CY6_FUNGAL_2"/>
    <property type="match status" value="1"/>
</dbReference>
<dbReference type="PRINTS" id="PR00755">
    <property type="entry name" value="AFLATOXINBRP"/>
</dbReference>
<feature type="region of interest" description="Disordered" evidence="5">
    <location>
        <begin position="56"/>
        <end position="112"/>
    </location>
</feature>
<feature type="compositionally biased region" description="Polar residues" evidence="5">
    <location>
        <begin position="176"/>
        <end position="194"/>
    </location>
</feature>
<comment type="caution">
    <text evidence="7">The sequence shown here is derived from an EMBL/GenBank/DDBJ whole genome shotgun (WGS) entry which is preliminary data.</text>
</comment>
<feature type="region of interest" description="Disordered" evidence="5">
    <location>
        <begin position="151"/>
        <end position="194"/>
    </location>
</feature>
<dbReference type="AlphaFoldDB" id="A0AAX6MEV7"/>
<gene>
    <name evidence="7" type="ORF">Daesc_007769</name>
</gene>